<dbReference type="AlphaFoldDB" id="A0A7X6M4M3"/>
<protein>
    <submittedName>
        <fullName evidence="1">Uncharacterized protein</fullName>
    </submittedName>
</protein>
<accession>A0A7X6M4M3</accession>
<keyword evidence="2" id="KW-1185">Reference proteome</keyword>
<comment type="caution">
    <text evidence="1">The sequence shown here is derived from an EMBL/GenBank/DDBJ whole genome shotgun (WGS) entry which is preliminary data.</text>
</comment>
<dbReference type="EMBL" id="JAAXPE010000059">
    <property type="protein sequence ID" value="NKY89744.1"/>
    <property type="molecule type" value="Genomic_DNA"/>
</dbReference>
<dbReference type="RefSeq" id="WP_157171438.1">
    <property type="nucleotide sequence ID" value="NZ_CAWPHS010000055.1"/>
</dbReference>
<evidence type="ECO:0000313" key="2">
    <source>
        <dbReference type="Proteomes" id="UP000523447"/>
    </source>
</evidence>
<dbReference type="Proteomes" id="UP000523447">
    <property type="component" value="Unassembled WGS sequence"/>
</dbReference>
<sequence>MLVTAREDHARHAPVADRIERVIRHGQGNDDPYKYPLQAKRMWSARWFSSAKPGVTNRALFEAPSDVSVYVSAARRHRGHREFACPLATFRRSMPTCRTSNL</sequence>
<evidence type="ECO:0000313" key="1">
    <source>
        <dbReference type="EMBL" id="NKY89744.1"/>
    </source>
</evidence>
<organism evidence="1 2">
    <name type="scientific">Nocardia veterana</name>
    <dbReference type="NCBI Taxonomy" id="132249"/>
    <lineage>
        <taxon>Bacteria</taxon>
        <taxon>Bacillati</taxon>
        <taxon>Actinomycetota</taxon>
        <taxon>Actinomycetes</taxon>
        <taxon>Mycobacteriales</taxon>
        <taxon>Nocardiaceae</taxon>
        <taxon>Nocardia</taxon>
    </lineage>
</organism>
<gene>
    <name evidence="1" type="ORF">HGA07_29665</name>
</gene>
<name>A0A7X6M4M3_9NOCA</name>
<reference evidence="1 2" key="1">
    <citation type="submission" date="2020-04" db="EMBL/GenBank/DDBJ databases">
        <title>MicrobeNet Type strains.</title>
        <authorList>
            <person name="Nicholson A.C."/>
        </authorList>
    </citation>
    <scope>NUCLEOTIDE SEQUENCE [LARGE SCALE GENOMIC DNA]</scope>
    <source>
        <strain evidence="1 2">DSM 44445</strain>
    </source>
</reference>
<proteinExistence type="predicted"/>